<gene>
    <name evidence="2" type="primary">LOC113467086</name>
</gene>
<evidence type="ECO:0000313" key="2">
    <source>
        <dbReference type="RefSeq" id="XP_026678877.1"/>
    </source>
</evidence>
<reference evidence="2" key="1">
    <citation type="submission" date="2025-08" db="UniProtKB">
        <authorList>
            <consortium name="RefSeq"/>
        </authorList>
    </citation>
    <scope>IDENTIFICATION</scope>
</reference>
<dbReference type="RefSeq" id="XP_026678877.1">
    <property type="nucleotide sequence ID" value="XM_026823076.1"/>
</dbReference>
<dbReference type="GeneID" id="113467086"/>
<sequence length="72" mass="8192">MFYIIIYFASRPGMLSESEVEDDPNSHVTLPQTLSSRGNIAQSKSSVRLFELGPRMTLQVQGKLNFIYLQQL</sequence>
<protein>
    <submittedName>
        <fullName evidence="2">Protein Peter pan-like</fullName>
    </submittedName>
</protein>
<dbReference type="PaxDb" id="121845-A0A3Q0IRI3"/>
<accession>A0A3Q0IRI3</accession>
<name>A0A3Q0IRI3_DIACI</name>
<dbReference type="KEGG" id="dci:113467086"/>
<dbReference type="Proteomes" id="UP000079169">
    <property type="component" value="Unplaced"/>
</dbReference>
<proteinExistence type="predicted"/>
<dbReference type="AlphaFoldDB" id="A0A3Q0IRI3"/>
<keyword evidence="1" id="KW-1185">Reference proteome</keyword>
<dbReference type="STRING" id="121845.A0A3Q0IRI3"/>
<evidence type="ECO:0000313" key="1">
    <source>
        <dbReference type="Proteomes" id="UP000079169"/>
    </source>
</evidence>
<organism evidence="1 2">
    <name type="scientific">Diaphorina citri</name>
    <name type="common">Asian citrus psyllid</name>
    <dbReference type="NCBI Taxonomy" id="121845"/>
    <lineage>
        <taxon>Eukaryota</taxon>
        <taxon>Metazoa</taxon>
        <taxon>Ecdysozoa</taxon>
        <taxon>Arthropoda</taxon>
        <taxon>Hexapoda</taxon>
        <taxon>Insecta</taxon>
        <taxon>Pterygota</taxon>
        <taxon>Neoptera</taxon>
        <taxon>Paraneoptera</taxon>
        <taxon>Hemiptera</taxon>
        <taxon>Sternorrhyncha</taxon>
        <taxon>Psylloidea</taxon>
        <taxon>Psyllidae</taxon>
        <taxon>Diaphorininae</taxon>
        <taxon>Diaphorina</taxon>
    </lineage>
</organism>